<proteinExistence type="predicted"/>
<evidence type="ECO:0000313" key="3">
    <source>
        <dbReference type="Proteomes" id="UP001278500"/>
    </source>
</evidence>
<evidence type="ECO:0000313" key="2">
    <source>
        <dbReference type="EMBL" id="KAK3342385.1"/>
    </source>
</evidence>
<gene>
    <name evidence="2" type="ORF">B0H65DRAFT_443226</name>
</gene>
<feature type="region of interest" description="Disordered" evidence="1">
    <location>
        <begin position="414"/>
        <end position="435"/>
    </location>
</feature>
<comment type="caution">
    <text evidence="2">The sequence shown here is derived from an EMBL/GenBank/DDBJ whole genome shotgun (WGS) entry which is preliminary data.</text>
</comment>
<keyword evidence="3" id="KW-1185">Reference proteome</keyword>
<feature type="region of interest" description="Disordered" evidence="1">
    <location>
        <begin position="183"/>
        <end position="223"/>
    </location>
</feature>
<sequence>MIRPAQIYQEAKPPQVLIDLTKPSNASLPPQSLSKHVRGSEMFEDETPIAYSPSPSSEPEPGIALHGIIANSQMTQDLEQVISRINDFVLGAKCRALVLGFWAAVTSVTKPPPTPSARRRHILVLPRIHPRHLDAIFAGVTFPGSQSPGGGTQETAAPDVRPSIGVEMSPSMEAHQMAKIRNNGHHGHQARPGQSSRTSTASSVTSITSAATTKTSRTSPSQPRLGFALPVYGQIMLVWLLGLRLSAASKAIAKTLLLQPTTRSCGLASGLLHVWGESGNIKGVMKYLTKRGGTAPKFPPSFCLRRYLFPAQLAVCAGHALSDLLGLPLAHQDQNAQHFNQQVIAAQLPPEPAPVVPHHDEHFETQVVNGLPTPVLVPHHHEHHEAQIVMGLLTPAPEAELALHLPVVPNDGFALPPPALQPRRSPGYQAQDEKL</sequence>
<feature type="region of interest" description="Disordered" evidence="1">
    <location>
        <begin position="140"/>
        <end position="165"/>
    </location>
</feature>
<dbReference type="GeneID" id="87862781"/>
<reference evidence="2" key="2">
    <citation type="submission" date="2023-06" db="EMBL/GenBank/DDBJ databases">
        <authorList>
            <consortium name="Lawrence Berkeley National Laboratory"/>
            <person name="Haridas S."/>
            <person name="Hensen N."/>
            <person name="Bonometti L."/>
            <person name="Westerberg I."/>
            <person name="Brannstrom I.O."/>
            <person name="Guillou S."/>
            <person name="Cros-Aarteil S."/>
            <person name="Calhoun S."/>
            <person name="Kuo A."/>
            <person name="Mondo S."/>
            <person name="Pangilinan J."/>
            <person name="Riley R."/>
            <person name="Labutti K."/>
            <person name="Andreopoulos B."/>
            <person name="Lipzen A."/>
            <person name="Chen C."/>
            <person name="Yanf M."/>
            <person name="Daum C."/>
            <person name="Ng V."/>
            <person name="Clum A."/>
            <person name="Steindorff A."/>
            <person name="Ohm R."/>
            <person name="Martin F."/>
            <person name="Silar P."/>
            <person name="Natvig D."/>
            <person name="Lalanne C."/>
            <person name="Gautier V."/>
            <person name="Ament-Velasquez S.L."/>
            <person name="Kruys A."/>
            <person name="Hutchinson M.I."/>
            <person name="Powell A.J."/>
            <person name="Barry K."/>
            <person name="Miller A.N."/>
            <person name="Grigoriev I.V."/>
            <person name="Debuchy R."/>
            <person name="Gladieux P."/>
            <person name="Thoren M.H."/>
            <person name="Johannesson H."/>
        </authorList>
    </citation>
    <scope>NUCLEOTIDE SEQUENCE</scope>
    <source>
        <strain evidence="2">CBS 560.94</strain>
    </source>
</reference>
<name>A0AAE0MQ44_9PEZI</name>
<organism evidence="2 3">
    <name type="scientific">Neurospora tetraspora</name>
    <dbReference type="NCBI Taxonomy" id="94610"/>
    <lineage>
        <taxon>Eukaryota</taxon>
        <taxon>Fungi</taxon>
        <taxon>Dikarya</taxon>
        <taxon>Ascomycota</taxon>
        <taxon>Pezizomycotina</taxon>
        <taxon>Sordariomycetes</taxon>
        <taxon>Sordariomycetidae</taxon>
        <taxon>Sordariales</taxon>
        <taxon>Sordariaceae</taxon>
        <taxon>Neurospora</taxon>
    </lineage>
</organism>
<protein>
    <submittedName>
        <fullName evidence="2">Uncharacterized protein</fullName>
    </submittedName>
</protein>
<reference evidence="2" key="1">
    <citation type="journal article" date="2023" name="Mol. Phylogenet. Evol.">
        <title>Genome-scale phylogeny and comparative genomics of the fungal order Sordariales.</title>
        <authorList>
            <person name="Hensen N."/>
            <person name="Bonometti L."/>
            <person name="Westerberg I."/>
            <person name="Brannstrom I.O."/>
            <person name="Guillou S."/>
            <person name="Cros-Aarteil S."/>
            <person name="Calhoun S."/>
            <person name="Haridas S."/>
            <person name="Kuo A."/>
            <person name="Mondo S."/>
            <person name="Pangilinan J."/>
            <person name="Riley R."/>
            <person name="LaButti K."/>
            <person name="Andreopoulos B."/>
            <person name="Lipzen A."/>
            <person name="Chen C."/>
            <person name="Yan M."/>
            <person name="Daum C."/>
            <person name="Ng V."/>
            <person name="Clum A."/>
            <person name="Steindorff A."/>
            <person name="Ohm R.A."/>
            <person name="Martin F."/>
            <person name="Silar P."/>
            <person name="Natvig D.O."/>
            <person name="Lalanne C."/>
            <person name="Gautier V."/>
            <person name="Ament-Velasquez S.L."/>
            <person name="Kruys A."/>
            <person name="Hutchinson M.I."/>
            <person name="Powell A.J."/>
            <person name="Barry K."/>
            <person name="Miller A.N."/>
            <person name="Grigoriev I.V."/>
            <person name="Debuchy R."/>
            <person name="Gladieux P."/>
            <person name="Hiltunen Thoren M."/>
            <person name="Johannesson H."/>
        </authorList>
    </citation>
    <scope>NUCLEOTIDE SEQUENCE</scope>
    <source>
        <strain evidence="2">CBS 560.94</strain>
    </source>
</reference>
<dbReference type="RefSeq" id="XP_062680178.1">
    <property type="nucleotide sequence ID" value="XM_062825627.1"/>
</dbReference>
<feature type="compositionally biased region" description="Low complexity" evidence="1">
    <location>
        <begin position="195"/>
        <end position="221"/>
    </location>
</feature>
<accession>A0AAE0MQ44</accession>
<dbReference type="Proteomes" id="UP001278500">
    <property type="component" value="Unassembled WGS sequence"/>
</dbReference>
<evidence type="ECO:0000256" key="1">
    <source>
        <dbReference type="SAM" id="MobiDB-lite"/>
    </source>
</evidence>
<dbReference type="EMBL" id="JAUEPP010000005">
    <property type="protein sequence ID" value="KAK3342385.1"/>
    <property type="molecule type" value="Genomic_DNA"/>
</dbReference>
<dbReference type="AlphaFoldDB" id="A0AAE0MQ44"/>